<dbReference type="EMBL" id="UINC01099199">
    <property type="protein sequence ID" value="SVC58287.1"/>
    <property type="molecule type" value="Genomic_DNA"/>
</dbReference>
<evidence type="ECO:0000259" key="2">
    <source>
        <dbReference type="PROSITE" id="PS50263"/>
    </source>
</evidence>
<dbReference type="CDD" id="cd07564">
    <property type="entry name" value="nitrilases_CHs"/>
    <property type="match status" value="1"/>
</dbReference>
<dbReference type="InterPro" id="IPR003010">
    <property type="entry name" value="C-N_Hydrolase"/>
</dbReference>
<evidence type="ECO:0000256" key="1">
    <source>
        <dbReference type="ARBA" id="ARBA00008129"/>
    </source>
</evidence>
<dbReference type="Pfam" id="PF00795">
    <property type="entry name" value="CN_hydrolase"/>
    <property type="match status" value="1"/>
</dbReference>
<organism evidence="3">
    <name type="scientific">marine metagenome</name>
    <dbReference type="NCBI Taxonomy" id="408172"/>
    <lineage>
        <taxon>unclassified sequences</taxon>
        <taxon>metagenomes</taxon>
        <taxon>ecological metagenomes</taxon>
    </lineage>
</organism>
<dbReference type="SUPFAM" id="SSF56317">
    <property type="entry name" value="Carbon-nitrogen hydrolase"/>
    <property type="match status" value="1"/>
</dbReference>
<protein>
    <recommendedName>
        <fullName evidence="2">CN hydrolase domain-containing protein</fullName>
    </recommendedName>
</protein>
<reference evidence="3" key="1">
    <citation type="submission" date="2018-05" db="EMBL/GenBank/DDBJ databases">
        <authorList>
            <person name="Lanie J.A."/>
            <person name="Ng W.-L."/>
            <person name="Kazmierczak K.M."/>
            <person name="Andrzejewski T.M."/>
            <person name="Davidsen T.M."/>
            <person name="Wayne K.J."/>
            <person name="Tettelin H."/>
            <person name="Glass J.I."/>
            <person name="Rusch D."/>
            <person name="Podicherti R."/>
            <person name="Tsui H.-C.T."/>
            <person name="Winkler M.E."/>
        </authorList>
    </citation>
    <scope>NUCLEOTIDE SEQUENCE</scope>
</reference>
<dbReference type="AlphaFoldDB" id="A0A382NDH3"/>
<dbReference type="PANTHER" id="PTHR46044">
    <property type="entry name" value="NITRILASE"/>
    <property type="match status" value="1"/>
</dbReference>
<dbReference type="Gene3D" id="3.60.110.10">
    <property type="entry name" value="Carbon-nitrogen hydrolase"/>
    <property type="match status" value="1"/>
</dbReference>
<gene>
    <name evidence="3" type="ORF">METZ01_LOCUS311141</name>
</gene>
<dbReference type="GO" id="GO:0003824">
    <property type="term" value="F:catalytic activity"/>
    <property type="evidence" value="ECO:0007669"/>
    <property type="project" value="InterPro"/>
</dbReference>
<accession>A0A382NDH3</accession>
<sequence>MYKVAIIQESPVFLDKNQTIQKVISLVEKAAKSEAKLIVFPESFIPGYPDWMWRLRPQNDQDLTDEIHAKLLSNSVNLKTNDLDSICESARKNDVTIVCNINERDSENSQTTIYNTNLIISNEGKIINRHRKLMPTNPERMVWGFGDASGLNVVDTPCGKVGSLICWENYMPLARYALYAQGIEVYVAPTWDQGDDWISTMKHIAKEGACWVIGSGSAIKASDIPDTFPGKDLLYPQPDEWINTGDSVVVAPGGTLVAGPMNKEQGILYADIDVSKSSAAHRKLDVAGHYSRPDIFKLIVNNKHQNPVSFE</sequence>
<dbReference type="InterPro" id="IPR044149">
    <property type="entry name" value="Nitrilases_CHs"/>
</dbReference>
<feature type="domain" description="CN hydrolase" evidence="2">
    <location>
        <begin position="2"/>
        <end position="274"/>
    </location>
</feature>
<proteinExistence type="inferred from homology"/>
<dbReference type="PROSITE" id="PS50263">
    <property type="entry name" value="CN_HYDROLASE"/>
    <property type="match status" value="1"/>
</dbReference>
<comment type="similarity">
    <text evidence="1">Belongs to the carbon-nitrogen hydrolase superfamily. Nitrilase family.</text>
</comment>
<name>A0A382NDH3_9ZZZZ</name>
<dbReference type="PANTHER" id="PTHR46044:SF1">
    <property type="entry name" value="CN HYDROLASE DOMAIN-CONTAINING PROTEIN"/>
    <property type="match status" value="1"/>
</dbReference>
<evidence type="ECO:0000313" key="3">
    <source>
        <dbReference type="EMBL" id="SVC58287.1"/>
    </source>
</evidence>
<dbReference type="InterPro" id="IPR036526">
    <property type="entry name" value="C-N_Hydrolase_sf"/>
</dbReference>